<feature type="compositionally biased region" description="Basic residues" evidence="1">
    <location>
        <begin position="743"/>
        <end position="752"/>
    </location>
</feature>
<dbReference type="SMART" id="SM01301">
    <property type="entry name" value="PTPlike_phytase"/>
    <property type="match status" value="3"/>
</dbReference>
<evidence type="ECO:0000313" key="2">
    <source>
        <dbReference type="EMBL" id="KAJ1697726.1"/>
    </source>
</evidence>
<feature type="compositionally biased region" description="Polar residues" evidence="1">
    <location>
        <begin position="1"/>
        <end position="16"/>
    </location>
</feature>
<dbReference type="PANTHER" id="PTHR23339">
    <property type="entry name" value="TYROSINE SPECIFIC PROTEIN PHOSPHATASE AND DUAL SPECIFICITY PROTEIN PHOSPHATASE"/>
    <property type="match status" value="1"/>
</dbReference>
<dbReference type="Pfam" id="PF14566">
    <property type="entry name" value="PTPlike_phytase"/>
    <property type="match status" value="3"/>
</dbReference>
<dbReference type="Proteomes" id="UP001151287">
    <property type="component" value="Unassembled WGS sequence"/>
</dbReference>
<dbReference type="EMBL" id="JAMQYH010000002">
    <property type="protein sequence ID" value="KAJ1697726.1"/>
    <property type="molecule type" value="Genomic_DNA"/>
</dbReference>
<feature type="region of interest" description="Disordered" evidence="1">
    <location>
        <begin position="1"/>
        <end position="21"/>
    </location>
</feature>
<comment type="caution">
    <text evidence="2">The sequence shown here is derived from an EMBL/GenBank/DDBJ whole genome shotgun (WGS) entry which is preliminary data.</text>
</comment>
<protein>
    <recommendedName>
        <fullName evidence="4">Paladin</fullName>
    </recommendedName>
</protein>
<reference evidence="2" key="1">
    <citation type="journal article" date="2022" name="Cell">
        <title>Repeat-based holocentromeres influence genome architecture and karyotype evolution.</title>
        <authorList>
            <person name="Hofstatter P.G."/>
            <person name="Thangavel G."/>
            <person name="Lux T."/>
            <person name="Neumann P."/>
            <person name="Vondrak T."/>
            <person name="Novak P."/>
            <person name="Zhang M."/>
            <person name="Costa L."/>
            <person name="Castellani M."/>
            <person name="Scott A."/>
            <person name="Toegelov H."/>
            <person name="Fuchs J."/>
            <person name="Mata-Sucre Y."/>
            <person name="Dias Y."/>
            <person name="Vanzela A.L.L."/>
            <person name="Huettel B."/>
            <person name="Almeida C.C.S."/>
            <person name="Simkova H."/>
            <person name="Souza G."/>
            <person name="Pedrosa-Harand A."/>
            <person name="Macas J."/>
            <person name="Mayer K.F.X."/>
            <person name="Houben A."/>
            <person name="Marques A."/>
        </authorList>
    </citation>
    <scope>NUCLEOTIDE SEQUENCE</scope>
    <source>
        <strain evidence="2">RhyBre1mFocal</strain>
    </source>
</reference>
<evidence type="ECO:0000313" key="3">
    <source>
        <dbReference type="Proteomes" id="UP001151287"/>
    </source>
</evidence>
<evidence type="ECO:0008006" key="4">
    <source>
        <dbReference type="Google" id="ProtNLM"/>
    </source>
</evidence>
<dbReference type="CDD" id="cd14496">
    <property type="entry name" value="PTP_paladin"/>
    <property type="match status" value="2"/>
</dbReference>
<dbReference type="InterPro" id="IPR050561">
    <property type="entry name" value="PTP"/>
</dbReference>
<feature type="region of interest" description="Disordered" evidence="1">
    <location>
        <begin position="703"/>
        <end position="752"/>
    </location>
</feature>
<sequence>MVLSSSVPGSLATQTGGAPEQCDVDEVKPEHVINCRGGAVLGKKTILKSDHFPGCQNKRLFPQIDGAPNYRQAGSLHVHGVAIPTIDGIRNVLNHIGAHKNGALQAHVLWNNLREEPVIYINRRPFVLRDIGRPFSNLEYTGINRERVEQMEFRLKEDILVEAARYGNKILVTDELPNGQMVDQWEPLEVESVKTPVEVYEELKQEGYLVEYERIPITDEKSPKEIDFDHLVQRISQVNVDTDIVFNCQMGRGRTTTGMVIATLVYLNRIGASGIPRSNSIGQVFAAANYAPDNTQDSEEAIRRGEYAVVRSLVRVLEGGVDCKRQVDKVIDKCDSMQNLREAIAAYRNNILRQPDEMKRAASLSFFVEYLERYYFLICFAVYIHTESSALQSSSACESSFSDWMKARPELYSILRRLVRRDPMGALGYSSSKRSLTKTIEPSQPDGVSASHPYDMSSVAAMRNGEVLGRQTVLKSDHCPGCQNLSLPELVEGAPNFREIPGFPVYGVANPTIDGIHRVIKRISTSKGGRPVLWHNMREEPVIYINGKPFVLREVERPYKNMLEYTGIDRERVENMEARLKEDILREAGKYGGAIMVVHETDGGKIFDSWEHITSESIQTPLEVYNGLELAGLPVKYARVPITDGKAPQTSDIDDIAVNIASAPKDAVFVFNCQMGRGRTTTGTVIACLLKLRIDRGRPIRIEMTADFQPEESDAKGSSGGEETIHRNEDEESDSGSPNSRLSPRKHSSLRSHHHPFGIDDILLLRKITRLFDNGIECRQALDAIINRCSAMQNIREAVLQYQKVINQQNLEPRVRRVALSRGAEYLERYVKLIAFSAYLGSDAFDGFCGQGEKKVSFKTWLHQRPEIQEMKWSIRLRPGRFFTLPGEAKSVQHQHEDVVMEARVRARRGSVLGKGSILKMYFFPGQKESTSMHFRGTPNVFKVDGYPIYSTATPTIEGAREVLTYLGAKDKTLNQKIVIADLKEEAVVYINGVPFVLRELDQPVDTLKHVGITGPLVEHMEARMKEDIISEVSQSGGQMLLHREVINTASNQSNVIGYWEDISLDNVKTPSEVFADLKEEGFNIEYKRNPVTREREAVASDVDAIHSCLLEDARYYLFISHTGYGGVAYAMAISCLGLGADAMFETEHTAETHFVSTSQAAETSSACEDQSDDDKDAAGFKQGDYRDILSLTRVLVHGPKSKEEVDFIIDRCGGAGHLRNDILKYKKALEKCNGHDDETRSYLMDMGIKAMRRYFYLITYRSYLYSTSPREIKFTAWMEARPELRHLCDNLRLDK</sequence>
<organism evidence="2 3">
    <name type="scientific">Rhynchospora breviuscula</name>
    <dbReference type="NCBI Taxonomy" id="2022672"/>
    <lineage>
        <taxon>Eukaryota</taxon>
        <taxon>Viridiplantae</taxon>
        <taxon>Streptophyta</taxon>
        <taxon>Embryophyta</taxon>
        <taxon>Tracheophyta</taxon>
        <taxon>Spermatophyta</taxon>
        <taxon>Magnoliopsida</taxon>
        <taxon>Liliopsida</taxon>
        <taxon>Poales</taxon>
        <taxon>Cyperaceae</taxon>
        <taxon>Cyperoideae</taxon>
        <taxon>Rhynchosporeae</taxon>
        <taxon>Rhynchospora</taxon>
    </lineage>
</organism>
<dbReference type="InterPro" id="IPR029021">
    <property type="entry name" value="Prot-tyrosine_phosphatase-like"/>
</dbReference>
<gene>
    <name evidence="2" type="ORF">LUZ63_006238</name>
</gene>
<evidence type="ECO:0000256" key="1">
    <source>
        <dbReference type="SAM" id="MobiDB-lite"/>
    </source>
</evidence>
<accession>A0A9Q0CPN6</accession>
<proteinExistence type="predicted"/>
<dbReference type="SUPFAM" id="SSF52799">
    <property type="entry name" value="(Phosphotyrosine protein) phosphatases II"/>
    <property type="match status" value="3"/>
</dbReference>
<keyword evidence="3" id="KW-1185">Reference proteome</keyword>
<dbReference type="OrthoDB" id="66369at2759"/>
<name>A0A9Q0CPN6_9POAL</name>
<dbReference type="Gene3D" id="3.90.190.10">
    <property type="entry name" value="Protein tyrosine phosphatase superfamily"/>
    <property type="match status" value="3"/>
</dbReference>
<dbReference type="FunFam" id="3.90.190.10:FF:000047">
    <property type="entry name" value="Paladin isoform A"/>
    <property type="match status" value="2"/>
</dbReference>